<feature type="signal peptide" evidence="12">
    <location>
        <begin position="1"/>
        <end position="23"/>
    </location>
</feature>
<dbReference type="InterPro" id="IPR038591">
    <property type="entry name" value="NolW-like_sf"/>
</dbReference>
<evidence type="ECO:0000256" key="3">
    <source>
        <dbReference type="ARBA" id="ARBA00022448"/>
    </source>
</evidence>
<dbReference type="Pfam" id="PF21305">
    <property type="entry name" value="type_II_gspD_N0"/>
    <property type="match status" value="1"/>
</dbReference>
<evidence type="ECO:0000313" key="17">
    <source>
        <dbReference type="Proteomes" id="UP000054978"/>
    </source>
</evidence>
<feature type="region of interest" description="Disordered" evidence="11">
    <location>
        <begin position="282"/>
        <end position="371"/>
    </location>
</feature>
<evidence type="ECO:0000256" key="10">
    <source>
        <dbReference type="RuleBase" id="RU004004"/>
    </source>
</evidence>
<evidence type="ECO:0000259" key="15">
    <source>
        <dbReference type="Pfam" id="PF21305"/>
    </source>
</evidence>
<name>A0A158DCA2_9BURK</name>
<feature type="compositionally biased region" description="Polar residues" evidence="11">
    <location>
        <begin position="779"/>
        <end position="793"/>
    </location>
</feature>
<feature type="domain" description="NolW-like" evidence="14">
    <location>
        <begin position="124"/>
        <end position="183"/>
    </location>
</feature>
<keyword evidence="3 10" id="KW-0813">Transport</keyword>
<dbReference type="Gene3D" id="3.30.1370.120">
    <property type="match status" value="3"/>
</dbReference>
<keyword evidence="9" id="KW-0998">Cell outer membrane</keyword>
<evidence type="ECO:0000256" key="9">
    <source>
        <dbReference type="ARBA" id="ARBA00023237"/>
    </source>
</evidence>
<dbReference type="InterPro" id="IPR004846">
    <property type="entry name" value="T2SS/T3SS_dom"/>
</dbReference>
<evidence type="ECO:0000256" key="4">
    <source>
        <dbReference type="ARBA" id="ARBA00022452"/>
    </source>
</evidence>
<keyword evidence="7" id="KW-0653">Protein transport</keyword>
<dbReference type="GO" id="GO:0009279">
    <property type="term" value="C:cell outer membrane"/>
    <property type="evidence" value="ECO:0007669"/>
    <property type="project" value="UniProtKB-SubCell"/>
</dbReference>
<feature type="domain" description="NolW-like" evidence="14">
    <location>
        <begin position="264"/>
        <end position="404"/>
    </location>
</feature>
<evidence type="ECO:0000259" key="13">
    <source>
        <dbReference type="Pfam" id="PF00263"/>
    </source>
</evidence>
<keyword evidence="5" id="KW-0812">Transmembrane</keyword>
<reference evidence="16" key="1">
    <citation type="submission" date="2016-01" db="EMBL/GenBank/DDBJ databases">
        <authorList>
            <person name="Peeters C."/>
        </authorList>
    </citation>
    <scope>NUCLEOTIDE SEQUENCE [LARGE SCALE GENOMIC DNA]</scope>
    <source>
        <strain evidence="16">LMG 29326</strain>
    </source>
</reference>
<comment type="caution">
    <text evidence="16">The sequence shown here is derived from an EMBL/GenBank/DDBJ whole genome shotgun (WGS) entry which is preliminary data.</text>
</comment>
<dbReference type="GO" id="GO:0015628">
    <property type="term" value="P:protein secretion by the type II secretion system"/>
    <property type="evidence" value="ECO:0007669"/>
    <property type="project" value="InterPro"/>
</dbReference>
<dbReference type="PANTHER" id="PTHR30332:SF24">
    <property type="entry name" value="SECRETIN GSPD-RELATED"/>
    <property type="match status" value="1"/>
</dbReference>
<evidence type="ECO:0000256" key="2">
    <source>
        <dbReference type="ARBA" id="ARBA00006980"/>
    </source>
</evidence>
<keyword evidence="4" id="KW-1134">Transmembrane beta strand</keyword>
<evidence type="ECO:0000313" key="16">
    <source>
        <dbReference type="EMBL" id="SAK92252.1"/>
    </source>
</evidence>
<organism evidence="16 17">
    <name type="scientific">Caballeronia ptereochthonis</name>
    <dbReference type="NCBI Taxonomy" id="1777144"/>
    <lineage>
        <taxon>Bacteria</taxon>
        <taxon>Pseudomonadati</taxon>
        <taxon>Pseudomonadota</taxon>
        <taxon>Betaproteobacteria</taxon>
        <taxon>Burkholderiales</taxon>
        <taxon>Burkholderiaceae</taxon>
        <taxon>Caballeronia</taxon>
    </lineage>
</organism>
<dbReference type="InterPro" id="IPR050810">
    <property type="entry name" value="Bact_Secretion_Sys_Channel"/>
</dbReference>
<dbReference type="InterPro" id="IPR049371">
    <property type="entry name" value="GspD-like_N0"/>
</dbReference>
<dbReference type="InterPro" id="IPR001775">
    <property type="entry name" value="GspD/PilQ"/>
</dbReference>
<evidence type="ECO:0000256" key="1">
    <source>
        <dbReference type="ARBA" id="ARBA00004442"/>
    </source>
</evidence>
<protein>
    <submittedName>
        <fullName evidence="16">Type II and III secretion system protein</fullName>
    </submittedName>
</protein>
<keyword evidence="8" id="KW-0472">Membrane</keyword>
<feature type="chain" id="PRO_5007624000" evidence="12">
    <location>
        <begin position="24"/>
        <end position="793"/>
    </location>
</feature>
<keyword evidence="6 12" id="KW-0732">Signal</keyword>
<feature type="compositionally biased region" description="Low complexity" evidence="11">
    <location>
        <begin position="291"/>
        <end position="305"/>
    </location>
</feature>
<dbReference type="InterPro" id="IPR013356">
    <property type="entry name" value="T2SS_GspD"/>
</dbReference>
<dbReference type="EMBL" id="FCOB02000029">
    <property type="protein sequence ID" value="SAK92252.1"/>
    <property type="molecule type" value="Genomic_DNA"/>
</dbReference>
<dbReference type="RefSeq" id="WP_087048653.1">
    <property type="nucleotide sequence ID" value="NZ_FCOB02000029.1"/>
</dbReference>
<evidence type="ECO:0000256" key="12">
    <source>
        <dbReference type="SAM" id="SignalP"/>
    </source>
</evidence>
<dbReference type="Proteomes" id="UP000054978">
    <property type="component" value="Unassembled WGS sequence"/>
</dbReference>
<feature type="compositionally biased region" description="Low complexity" evidence="11">
    <location>
        <begin position="742"/>
        <end position="753"/>
    </location>
</feature>
<sequence length="793" mass="82004">MALRRIATALLAAGLIVAQAAHAQVTLNFVNADIDQVAKAIGAATGKTIIVDPRVKGQLNLVSENPVPEDQALKTLQSSLRMQGFALVQDHGVLKVVPEADAKLQGVPTYVGNAPAARGDQVITQVFQLHNESANNLLPVLRPLISPNNTIAAYPANNTLVVTDYADNVRRIAGIIAGVDTAAGREVDVVTLKNANAIDVAEQMNKLLDPGTIGSTDATLKVTVTPDARTNSLMFRASSSARLAAAKQLAKKLDAPTSQPGNMHVVALRNADATRLAKTLRGMLGKGGGSDNTSGSSSSNSNSFGQSGGGLGNSSTSTGTAGMPPLPGGLGSSSSGSSNNPMSGGAGNRDSSFSSNKENESGNDQGGGMIQADSATNSLIITAPDPMYRNLRAVIDQLDARRAQVYIEALIVELSATTGANLGIQWQGALLSNGGNNALYGSTSFGSGNTNIVDLTLQGNAIAQNPSSLTSTSGLLAQGLNIGLLHRFGNLFGLGGLLQALSTSADANILSTPNLITLDNEEAKIVVGQNVPVVTGSYATPTANAATSVTAFNTFDRRDVGVTLHVKPQITDGGVLKMQIYQEDSSVDATTKADPGGVTINTRSVQSTILADNGEIVVLGGLMQDQYNNNNSKIPLLGDIPFIGSLFRSESKTRTKTNLMVFLRPVIVRDQATATQIANTRYDYLRQQQYGSTTDNRLIKDQNVPVMPPKPLGPSEGGGPPAQNLLDWSNTTRGPGPSTTLPQNPNAGPAPQNTYPAPANGATNAMPGNAGTNAMPGNAATNGSDNTQPGARP</sequence>
<comment type="similarity">
    <text evidence="2">Belongs to the bacterial secretin family. GSP D subfamily.</text>
</comment>
<accession>A0A158DCA2</accession>
<feature type="domain" description="GspD-like N0" evidence="15">
    <location>
        <begin position="27"/>
        <end position="96"/>
    </location>
</feature>
<dbReference type="OrthoDB" id="9775455at2"/>
<gene>
    <name evidence="16" type="ORF">AWB83_05313</name>
</gene>
<keyword evidence="17" id="KW-1185">Reference proteome</keyword>
<feature type="region of interest" description="Disordered" evidence="11">
    <location>
        <begin position="693"/>
        <end position="793"/>
    </location>
</feature>
<evidence type="ECO:0000256" key="6">
    <source>
        <dbReference type="ARBA" id="ARBA00022729"/>
    </source>
</evidence>
<evidence type="ECO:0000256" key="7">
    <source>
        <dbReference type="ARBA" id="ARBA00022927"/>
    </source>
</evidence>
<proteinExistence type="inferred from homology"/>
<dbReference type="NCBIfam" id="TIGR02517">
    <property type="entry name" value="type_II_gspD"/>
    <property type="match status" value="1"/>
</dbReference>
<evidence type="ECO:0000256" key="5">
    <source>
        <dbReference type="ARBA" id="ARBA00022692"/>
    </source>
</evidence>
<feature type="compositionally biased region" description="Polar residues" evidence="11">
    <location>
        <begin position="726"/>
        <end position="741"/>
    </location>
</feature>
<feature type="domain" description="NolW-like" evidence="14">
    <location>
        <begin position="188"/>
        <end position="259"/>
    </location>
</feature>
<feature type="compositionally biased region" description="Low complexity" evidence="11">
    <location>
        <begin position="332"/>
        <end position="343"/>
    </location>
</feature>
<comment type="subcellular location">
    <subcellularLocation>
        <location evidence="1 10">Cell outer membrane</location>
    </subcellularLocation>
</comment>
<dbReference type="Pfam" id="PF03958">
    <property type="entry name" value="Secretin_N"/>
    <property type="match status" value="3"/>
</dbReference>
<evidence type="ECO:0000256" key="8">
    <source>
        <dbReference type="ARBA" id="ARBA00023136"/>
    </source>
</evidence>
<dbReference type="PRINTS" id="PR00811">
    <property type="entry name" value="BCTERIALGSPD"/>
</dbReference>
<dbReference type="AlphaFoldDB" id="A0A158DCA2"/>
<dbReference type="InterPro" id="IPR005644">
    <property type="entry name" value="NolW-like"/>
</dbReference>
<dbReference type="GO" id="GO:0015627">
    <property type="term" value="C:type II protein secretion system complex"/>
    <property type="evidence" value="ECO:0007669"/>
    <property type="project" value="InterPro"/>
</dbReference>
<evidence type="ECO:0000259" key="14">
    <source>
        <dbReference type="Pfam" id="PF03958"/>
    </source>
</evidence>
<dbReference type="Pfam" id="PF00263">
    <property type="entry name" value="Secretin"/>
    <property type="match status" value="1"/>
</dbReference>
<dbReference type="PANTHER" id="PTHR30332">
    <property type="entry name" value="PROBABLE GENERAL SECRETION PATHWAY PROTEIN D"/>
    <property type="match status" value="1"/>
</dbReference>
<evidence type="ECO:0000256" key="11">
    <source>
        <dbReference type="SAM" id="MobiDB-lite"/>
    </source>
</evidence>
<feature type="compositionally biased region" description="Low complexity" evidence="11">
    <location>
        <begin position="313"/>
        <end position="323"/>
    </location>
</feature>
<feature type="domain" description="Type II/III secretion system secretin-like" evidence="13">
    <location>
        <begin position="500"/>
        <end position="669"/>
    </location>
</feature>
<dbReference type="STRING" id="1777144.AWB83_05313"/>